<dbReference type="HAMAP" id="MF_01082">
    <property type="entry name" value="TruD"/>
    <property type="match status" value="1"/>
</dbReference>
<dbReference type="Gene3D" id="3.30.2340.10">
    <property type="entry name" value="TruD, insertion domain"/>
    <property type="match status" value="1"/>
</dbReference>
<dbReference type="Gene3D" id="3.30.2350.20">
    <property type="entry name" value="TruD, catalytic domain"/>
    <property type="match status" value="1"/>
</dbReference>
<evidence type="ECO:0000259" key="5">
    <source>
        <dbReference type="PROSITE" id="PS50984"/>
    </source>
</evidence>
<feature type="domain" description="TRUD" evidence="5">
    <location>
        <begin position="154"/>
        <end position="303"/>
    </location>
</feature>
<dbReference type="NCBIfam" id="NF002155">
    <property type="entry name" value="PRK00984.1-4"/>
    <property type="match status" value="1"/>
</dbReference>
<comment type="function">
    <text evidence="4">Responsible for synthesis of pseudouridine from uracil-13 in transfer RNAs.</text>
</comment>
<dbReference type="EC" id="5.4.99.27" evidence="4"/>
<dbReference type="GO" id="GO:0031119">
    <property type="term" value="P:tRNA pseudouridine synthesis"/>
    <property type="evidence" value="ECO:0007669"/>
    <property type="project" value="UniProtKB-UniRule"/>
</dbReference>
<evidence type="ECO:0000256" key="4">
    <source>
        <dbReference type="HAMAP-Rule" id="MF_01082"/>
    </source>
</evidence>
<dbReference type="CDD" id="cd02575">
    <property type="entry name" value="PseudoU_synth_EcTruD"/>
    <property type="match status" value="1"/>
</dbReference>
<evidence type="ECO:0000313" key="6">
    <source>
        <dbReference type="EMBL" id="QIQ22400.1"/>
    </source>
</evidence>
<dbReference type="Proteomes" id="UP000501168">
    <property type="component" value="Chromosome"/>
</dbReference>
<evidence type="ECO:0000256" key="3">
    <source>
        <dbReference type="ARBA" id="ARBA00023235"/>
    </source>
</evidence>
<dbReference type="PANTHER" id="PTHR47811:SF1">
    <property type="entry name" value="TRNA PSEUDOURIDINE SYNTHASE D"/>
    <property type="match status" value="1"/>
</dbReference>
<comment type="similarity">
    <text evidence="1 4">Belongs to the pseudouridine synthase TruD family.</text>
</comment>
<dbReference type="InterPro" id="IPR020119">
    <property type="entry name" value="PsdUridine_synth_TruD_CS"/>
</dbReference>
<dbReference type="Pfam" id="PF01142">
    <property type="entry name" value="TruD"/>
    <property type="match status" value="2"/>
</dbReference>
<dbReference type="NCBIfam" id="TIGR00094">
    <property type="entry name" value="tRNA_TruD_broad"/>
    <property type="match status" value="1"/>
</dbReference>
<dbReference type="GO" id="GO:0160150">
    <property type="term" value="F:tRNA pseudouridine(13) synthase activity"/>
    <property type="evidence" value="ECO:0007669"/>
    <property type="project" value="UniProtKB-EC"/>
</dbReference>
<evidence type="ECO:0000256" key="2">
    <source>
        <dbReference type="ARBA" id="ARBA00022694"/>
    </source>
</evidence>
<dbReference type="InterPro" id="IPR050170">
    <property type="entry name" value="TruD_pseudoU_synthase"/>
</dbReference>
<accession>A0A6G9IFL8</accession>
<keyword evidence="2 4" id="KW-0819">tRNA processing</keyword>
<name>A0A6G9IFL8_9GAMM</name>
<gene>
    <name evidence="4 6" type="primary">truD</name>
    <name evidence="6" type="ORF">IPMB12_04835</name>
</gene>
<feature type="active site" description="Nucleophile" evidence="4">
    <location>
        <position position="79"/>
    </location>
</feature>
<dbReference type="InParanoid" id="A0A6G9IFL8"/>
<reference evidence="6 7" key="1">
    <citation type="submission" date="2020-03" db="EMBL/GenBank/DDBJ databases">
        <title>Complete genome sequence of Orbus sp. IPMB12 (BCRC 80908).</title>
        <authorList>
            <person name="Lo W.-S."/>
            <person name="Chang T.-H."/>
            <person name="Kuo C.-H."/>
        </authorList>
    </citation>
    <scope>NUCLEOTIDE SEQUENCE [LARGE SCALE GENOMIC DNA]</scope>
    <source>
        <strain evidence="6 7">IPMB12</strain>
    </source>
</reference>
<dbReference type="KEGG" id="orb:IPMB12_04835"/>
<dbReference type="GO" id="GO:0003723">
    <property type="term" value="F:RNA binding"/>
    <property type="evidence" value="ECO:0007669"/>
    <property type="project" value="InterPro"/>
</dbReference>
<sequence>MVMNELAYLYGTPQVTGDYKQNFEDFIVREDLGFEPDGAGEHVMVYLRKRDCNTTFVAEHLAKFAGIHPKNVSYAGLKDRHGVTEQWFGLHMPGKETPDFSQFTLEGCEVLTVTRQSKKLRTGVLKGNYFILVLRNVSNKEELEARLQQIQQSGVPNYFGEQRFGRDNSNINNALLWAKGEIKVKDRNKRSFYLSAARSAIFNDMVSERIIRQLDKKVLTGDAIQLAGRGSWFVVKADEVEQVQTRLEANELRITAPMVGDNALGSQLDALSFEESCLIEKWQPLLSLFKQERVETARRAILLQPEQLAWKWLDAQTIELNFWLNAGSYATSVLRELMQQK</sequence>
<dbReference type="AlphaFoldDB" id="A0A6G9IFL8"/>
<proteinExistence type="inferred from homology"/>
<dbReference type="PANTHER" id="PTHR47811">
    <property type="entry name" value="TRNA PSEUDOURIDINE SYNTHASE D"/>
    <property type="match status" value="1"/>
</dbReference>
<dbReference type="GO" id="GO:0005829">
    <property type="term" value="C:cytosol"/>
    <property type="evidence" value="ECO:0007669"/>
    <property type="project" value="TreeGrafter"/>
</dbReference>
<evidence type="ECO:0000313" key="7">
    <source>
        <dbReference type="Proteomes" id="UP000501168"/>
    </source>
</evidence>
<keyword evidence="3 4" id="KW-0413">Isomerase</keyword>
<organism evidence="6 7">
    <name type="scientific">Zophobihabitans entericus</name>
    <dbReference type="NCBI Taxonomy" id="1635327"/>
    <lineage>
        <taxon>Bacteria</taxon>
        <taxon>Pseudomonadati</taxon>
        <taxon>Pseudomonadota</taxon>
        <taxon>Gammaproteobacteria</taxon>
        <taxon>Orbales</taxon>
        <taxon>Orbaceae</taxon>
        <taxon>Zophobihabitans</taxon>
    </lineage>
</organism>
<dbReference type="PROSITE" id="PS50984">
    <property type="entry name" value="TRUD"/>
    <property type="match status" value="1"/>
</dbReference>
<dbReference type="InterPro" id="IPR011760">
    <property type="entry name" value="PsdUridine_synth_TruD_insert"/>
</dbReference>
<dbReference type="InterPro" id="IPR042214">
    <property type="entry name" value="TruD_catalytic"/>
</dbReference>
<dbReference type="InterPro" id="IPR020103">
    <property type="entry name" value="PsdUridine_synth_cat_dom_sf"/>
</dbReference>
<dbReference type="InterPro" id="IPR043165">
    <property type="entry name" value="TruD_insert_sf"/>
</dbReference>
<dbReference type="InterPro" id="IPR001656">
    <property type="entry name" value="PsdUridine_synth_TruD"/>
</dbReference>
<evidence type="ECO:0000256" key="1">
    <source>
        <dbReference type="ARBA" id="ARBA00007953"/>
    </source>
</evidence>
<dbReference type="EMBL" id="CP050253">
    <property type="protein sequence ID" value="QIQ22400.1"/>
    <property type="molecule type" value="Genomic_DNA"/>
</dbReference>
<dbReference type="FunCoup" id="A0A6G9IFL8">
    <property type="interactions" value="68"/>
</dbReference>
<comment type="catalytic activity">
    <reaction evidence="4">
        <text>uridine(13) in tRNA = pseudouridine(13) in tRNA</text>
        <dbReference type="Rhea" id="RHEA:42540"/>
        <dbReference type="Rhea" id="RHEA-COMP:10105"/>
        <dbReference type="Rhea" id="RHEA-COMP:10106"/>
        <dbReference type="ChEBI" id="CHEBI:65314"/>
        <dbReference type="ChEBI" id="CHEBI:65315"/>
        <dbReference type="EC" id="5.4.99.27"/>
    </reaction>
</comment>
<protein>
    <recommendedName>
        <fullName evidence="4">tRNA pseudouridine synthase D</fullName>
        <ecNumber evidence="4">5.4.99.27</ecNumber>
    </recommendedName>
    <alternativeName>
        <fullName evidence="4">tRNA pseudouridine(13) synthase</fullName>
    </alternativeName>
    <alternativeName>
        <fullName evidence="4">tRNA pseudouridylate synthase D</fullName>
    </alternativeName>
    <alternativeName>
        <fullName evidence="4">tRNA-uridine isomerase D</fullName>
    </alternativeName>
</protein>
<keyword evidence="7" id="KW-1185">Reference proteome</keyword>
<dbReference type="SUPFAM" id="SSF55120">
    <property type="entry name" value="Pseudouridine synthase"/>
    <property type="match status" value="1"/>
</dbReference>
<dbReference type="RefSeq" id="WP_166917695.1">
    <property type="nucleotide sequence ID" value="NZ_CP050253.1"/>
</dbReference>
<dbReference type="PROSITE" id="PS01268">
    <property type="entry name" value="UPF0024"/>
    <property type="match status" value="1"/>
</dbReference>